<dbReference type="GO" id="GO:0004139">
    <property type="term" value="F:deoxyribose-phosphate aldolase activity"/>
    <property type="evidence" value="ECO:0007669"/>
    <property type="project" value="UniProtKB-UniRule"/>
</dbReference>
<feature type="compositionally biased region" description="Polar residues" evidence="10">
    <location>
        <begin position="12"/>
        <end position="26"/>
    </location>
</feature>
<evidence type="ECO:0000256" key="5">
    <source>
        <dbReference type="ARBA" id="ARBA00022490"/>
    </source>
</evidence>
<comment type="pathway">
    <text evidence="2">Carbohydrate degradation; 2-deoxy-D-ribose 1-phosphate degradation; D-glyceraldehyde 3-phosphate and acetaldehyde from 2-deoxy-alpha-D-ribose 1-phosphate: step 2/2.</text>
</comment>
<dbReference type="GO" id="GO:0005737">
    <property type="term" value="C:cytoplasm"/>
    <property type="evidence" value="ECO:0007669"/>
    <property type="project" value="InterPro"/>
</dbReference>
<comment type="catalytic activity">
    <reaction evidence="8">
        <text>2-deoxy-D-ribose 5-phosphate = D-glyceraldehyde 3-phosphate + acetaldehyde</text>
        <dbReference type="Rhea" id="RHEA:12821"/>
        <dbReference type="ChEBI" id="CHEBI:15343"/>
        <dbReference type="ChEBI" id="CHEBI:59776"/>
        <dbReference type="ChEBI" id="CHEBI:62877"/>
        <dbReference type="EC" id="4.1.2.4"/>
    </reaction>
</comment>
<comment type="similarity">
    <text evidence="3">Belongs to the DeoC/FbaB aldolase family. DeoC type 2 subfamily.</text>
</comment>
<sequence length="337" mass="36068">MTVNPARAAQAMPQSSGQPGANSHRNPGQPLDPALFEGHAVNRSAAERRAATLVTRRSVKTEWQAAWLVNAIRCIDLTTLSGDDTAERVRRLCAKARQPLAPHIIEGLGIADLGLTTGAVCVYPTMVGAAVAALQGSGIPVASVATGFPAGLMPLPLRLEEIRYAVAEGAEEIDIVITREHVLTGNWQALYDEVAAMREACGAAHLKAILGTGDLQTLRNVYSASMVAMMAGADFIKTSTGKEAVNATLPVSLVMVRALRDYRNATGHRVGFKPAGGMKSAKDALNWQFLMREEMGRDWLQPDLFRLGASSMLGDIERQLDHHVTGRYAASSRHALA</sequence>
<dbReference type="CDD" id="cd00959">
    <property type="entry name" value="DeoC"/>
    <property type="match status" value="1"/>
</dbReference>
<evidence type="ECO:0000256" key="8">
    <source>
        <dbReference type="ARBA" id="ARBA00048791"/>
    </source>
</evidence>
<dbReference type="STRING" id="555512.SAMN04487993_101797"/>
<dbReference type="AlphaFoldDB" id="A0A1G8QW44"/>
<dbReference type="NCBIfam" id="TIGR00126">
    <property type="entry name" value="deoC"/>
    <property type="match status" value="1"/>
</dbReference>
<evidence type="ECO:0000256" key="1">
    <source>
        <dbReference type="ARBA" id="ARBA00004463"/>
    </source>
</evidence>
<keyword evidence="5" id="KW-0963">Cytoplasm</keyword>
<protein>
    <recommendedName>
        <fullName evidence="4 9">Deoxyribose-phosphate aldolase</fullName>
        <ecNumber evidence="4 9">4.1.2.4</ecNumber>
    </recommendedName>
</protein>
<dbReference type="GO" id="GO:0016052">
    <property type="term" value="P:carbohydrate catabolic process"/>
    <property type="evidence" value="ECO:0007669"/>
    <property type="project" value="TreeGrafter"/>
</dbReference>
<proteinExistence type="inferred from homology"/>
<dbReference type="SMART" id="SM01133">
    <property type="entry name" value="DeoC"/>
    <property type="match status" value="1"/>
</dbReference>
<dbReference type="SUPFAM" id="SSF51569">
    <property type="entry name" value="Aldolase"/>
    <property type="match status" value="1"/>
</dbReference>
<dbReference type="InterPro" id="IPR013785">
    <property type="entry name" value="Aldolase_TIM"/>
</dbReference>
<evidence type="ECO:0000256" key="10">
    <source>
        <dbReference type="SAM" id="MobiDB-lite"/>
    </source>
</evidence>
<dbReference type="EMBL" id="FNEJ01000017">
    <property type="protein sequence ID" value="SDJ08907.1"/>
    <property type="molecule type" value="Genomic_DNA"/>
</dbReference>
<dbReference type="EC" id="4.1.2.4" evidence="4 9"/>
<dbReference type="Gene3D" id="3.20.20.70">
    <property type="entry name" value="Aldolase class I"/>
    <property type="match status" value="1"/>
</dbReference>
<keyword evidence="7" id="KW-0704">Schiff base</keyword>
<evidence type="ECO:0000313" key="11">
    <source>
        <dbReference type="EMBL" id="SDJ08907.1"/>
    </source>
</evidence>
<name>A0A1G8QW44_9RHOB</name>
<evidence type="ECO:0000256" key="9">
    <source>
        <dbReference type="NCBIfam" id="TIGR00126"/>
    </source>
</evidence>
<reference evidence="11 12" key="1">
    <citation type="submission" date="2016-10" db="EMBL/GenBank/DDBJ databases">
        <authorList>
            <person name="de Groot N.N."/>
        </authorList>
    </citation>
    <scope>NUCLEOTIDE SEQUENCE [LARGE SCALE GENOMIC DNA]</scope>
    <source>
        <strain evidence="11 12">DSM 26424</strain>
    </source>
</reference>
<evidence type="ECO:0000256" key="6">
    <source>
        <dbReference type="ARBA" id="ARBA00023239"/>
    </source>
</evidence>
<feature type="region of interest" description="Disordered" evidence="10">
    <location>
        <begin position="1"/>
        <end position="34"/>
    </location>
</feature>
<evidence type="ECO:0000256" key="3">
    <source>
        <dbReference type="ARBA" id="ARBA00009473"/>
    </source>
</evidence>
<dbReference type="GO" id="GO:0009264">
    <property type="term" value="P:deoxyribonucleotide catabolic process"/>
    <property type="evidence" value="ECO:0007669"/>
    <property type="project" value="UniProtKB-UniRule"/>
</dbReference>
<organism evidence="11 12">
    <name type="scientific">Salipiger marinus</name>
    <dbReference type="NCBI Taxonomy" id="555512"/>
    <lineage>
        <taxon>Bacteria</taxon>
        <taxon>Pseudomonadati</taxon>
        <taxon>Pseudomonadota</taxon>
        <taxon>Alphaproteobacteria</taxon>
        <taxon>Rhodobacterales</taxon>
        <taxon>Roseobacteraceae</taxon>
        <taxon>Salipiger</taxon>
    </lineage>
</organism>
<dbReference type="PANTHER" id="PTHR10889:SF3">
    <property type="entry name" value="DEOXYRIBOSE-PHOSPHATE ALDOLASE"/>
    <property type="match status" value="1"/>
</dbReference>
<evidence type="ECO:0000256" key="7">
    <source>
        <dbReference type="ARBA" id="ARBA00023270"/>
    </source>
</evidence>
<evidence type="ECO:0000313" key="12">
    <source>
        <dbReference type="Proteomes" id="UP000199093"/>
    </source>
</evidence>
<accession>A0A1G8QW44</accession>
<dbReference type="Pfam" id="PF01791">
    <property type="entry name" value="DeoC"/>
    <property type="match status" value="1"/>
</dbReference>
<comment type="subcellular location">
    <subcellularLocation>
        <location evidence="1">Cytoplasmic granule</location>
    </subcellularLocation>
</comment>
<keyword evidence="12" id="KW-1185">Reference proteome</keyword>
<dbReference type="InterPro" id="IPR002915">
    <property type="entry name" value="DeoC/FbaB/LacD_aldolase"/>
</dbReference>
<dbReference type="FunFam" id="3.20.20.70:FF:000103">
    <property type="entry name" value="Putative deoxyribose-phosphate aldolase"/>
    <property type="match status" value="1"/>
</dbReference>
<evidence type="ECO:0000256" key="2">
    <source>
        <dbReference type="ARBA" id="ARBA00004816"/>
    </source>
</evidence>
<dbReference type="Proteomes" id="UP000199093">
    <property type="component" value="Unassembled WGS sequence"/>
</dbReference>
<gene>
    <name evidence="11" type="ORF">SAMN04487993_101797</name>
</gene>
<evidence type="ECO:0000256" key="4">
    <source>
        <dbReference type="ARBA" id="ARBA00012515"/>
    </source>
</evidence>
<dbReference type="InterPro" id="IPR011343">
    <property type="entry name" value="DeoC"/>
</dbReference>
<keyword evidence="6" id="KW-0456">Lyase</keyword>
<dbReference type="PANTHER" id="PTHR10889">
    <property type="entry name" value="DEOXYRIBOSE-PHOSPHATE ALDOLASE"/>
    <property type="match status" value="1"/>
</dbReference>